<dbReference type="PROSITE" id="PS00135">
    <property type="entry name" value="TRYPSIN_SER"/>
    <property type="match status" value="1"/>
</dbReference>
<evidence type="ECO:0000256" key="4">
    <source>
        <dbReference type="ARBA" id="ARBA00022825"/>
    </source>
</evidence>
<gene>
    <name evidence="10" type="primary">LOC103189856</name>
</gene>
<feature type="domain" description="Peptidase S1" evidence="9">
    <location>
        <begin position="1"/>
        <end position="236"/>
    </location>
</feature>
<dbReference type="GO" id="GO:0006508">
    <property type="term" value="P:proteolysis"/>
    <property type="evidence" value="ECO:0007669"/>
    <property type="project" value="UniProtKB-KW"/>
</dbReference>
<name>A0A4W3HPI8_CALMI</name>
<evidence type="ECO:0000256" key="6">
    <source>
        <dbReference type="ARBA" id="ARBA00023157"/>
    </source>
</evidence>
<dbReference type="GO" id="GO:0004252">
    <property type="term" value="F:serine-type endopeptidase activity"/>
    <property type="evidence" value="ECO:0007669"/>
    <property type="project" value="InterPro"/>
</dbReference>
<reference evidence="10" key="5">
    <citation type="submission" date="2025-09" db="UniProtKB">
        <authorList>
            <consortium name="Ensembl"/>
        </authorList>
    </citation>
    <scope>IDENTIFICATION</scope>
</reference>
<evidence type="ECO:0000256" key="1">
    <source>
        <dbReference type="ARBA" id="ARBA00022670"/>
    </source>
</evidence>
<dbReference type="Ensembl" id="ENSCMIT00000019536.1">
    <property type="protein sequence ID" value="ENSCMIP00000019173.1"/>
    <property type="gene ID" value="ENSCMIG00000008954.1"/>
</dbReference>
<evidence type="ECO:0000256" key="7">
    <source>
        <dbReference type="RuleBase" id="RU363034"/>
    </source>
</evidence>
<dbReference type="Gene3D" id="2.40.10.10">
    <property type="entry name" value="Trypsin-like serine proteases"/>
    <property type="match status" value="2"/>
</dbReference>
<evidence type="ECO:0000313" key="11">
    <source>
        <dbReference type="Proteomes" id="UP000314986"/>
    </source>
</evidence>
<dbReference type="STRING" id="7868.ENSCMIP00000019173"/>
<dbReference type="InterPro" id="IPR001254">
    <property type="entry name" value="Trypsin_dom"/>
</dbReference>
<dbReference type="SUPFAM" id="SSF50494">
    <property type="entry name" value="Trypsin-like serine proteases"/>
    <property type="match status" value="1"/>
</dbReference>
<dbReference type="PROSITE" id="PS00134">
    <property type="entry name" value="TRYPSIN_HIS"/>
    <property type="match status" value="1"/>
</dbReference>
<keyword evidence="3 7" id="KW-0378">Hydrolase</keyword>
<dbReference type="InterPro" id="IPR018114">
    <property type="entry name" value="TRYPSIN_HIS"/>
</dbReference>
<protein>
    <submittedName>
        <fullName evidence="10">Chymotrypsin-like elastase family member 2A</fullName>
    </submittedName>
</protein>
<keyword evidence="1 7" id="KW-0645">Protease</keyword>
<evidence type="ECO:0000313" key="10">
    <source>
        <dbReference type="Ensembl" id="ENSCMIP00000019173.1"/>
    </source>
</evidence>
<accession>A0A4W3HPI8</accession>
<dbReference type="PROSITE" id="PS50240">
    <property type="entry name" value="TRYPSIN_DOM"/>
    <property type="match status" value="1"/>
</dbReference>
<dbReference type="PANTHER" id="PTHR24257">
    <property type="entry name" value="CHYMOTRYPSIN-LIKE ELASTASE FAMILY MEMBER"/>
    <property type="match status" value="1"/>
</dbReference>
<dbReference type="PRINTS" id="PR00722">
    <property type="entry name" value="CHYMOTRYPSIN"/>
</dbReference>
<evidence type="ECO:0000256" key="8">
    <source>
        <dbReference type="SAM" id="MobiDB-lite"/>
    </source>
</evidence>
<dbReference type="Pfam" id="PF00089">
    <property type="entry name" value="Trypsin"/>
    <property type="match status" value="1"/>
</dbReference>
<dbReference type="AlphaFoldDB" id="A0A4W3HPI8"/>
<dbReference type="FunFam" id="2.40.10.10:FF:000068">
    <property type="entry name" value="transmembrane protease serine 2"/>
    <property type="match status" value="1"/>
</dbReference>
<evidence type="ECO:0000256" key="5">
    <source>
        <dbReference type="ARBA" id="ARBA00023145"/>
    </source>
</evidence>
<keyword evidence="2" id="KW-0732">Signal</keyword>
<dbReference type="SMART" id="SM00020">
    <property type="entry name" value="Tryp_SPc"/>
    <property type="match status" value="1"/>
</dbReference>
<dbReference type="InterPro" id="IPR043504">
    <property type="entry name" value="Peptidase_S1_PA_chymotrypsin"/>
</dbReference>
<evidence type="ECO:0000256" key="3">
    <source>
        <dbReference type="ARBA" id="ARBA00022801"/>
    </source>
</evidence>
<dbReference type="InterPro" id="IPR009003">
    <property type="entry name" value="Peptidase_S1_PA"/>
</dbReference>
<dbReference type="InParanoid" id="A0A4W3HPI8"/>
<dbReference type="GeneTree" id="ENSGT01030000234528"/>
<reference evidence="11" key="3">
    <citation type="journal article" date="2014" name="Nature">
        <title>Elephant shark genome provides unique insights into gnathostome evolution.</title>
        <authorList>
            <consortium name="International Elephant Shark Genome Sequencing Consortium"/>
            <person name="Venkatesh B."/>
            <person name="Lee A.P."/>
            <person name="Ravi V."/>
            <person name="Maurya A.K."/>
            <person name="Lian M.M."/>
            <person name="Swann J.B."/>
            <person name="Ohta Y."/>
            <person name="Flajnik M.F."/>
            <person name="Sutoh Y."/>
            <person name="Kasahara M."/>
            <person name="Hoon S."/>
            <person name="Gangu V."/>
            <person name="Roy S.W."/>
            <person name="Irimia M."/>
            <person name="Korzh V."/>
            <person name="Kondrychyn I."/>
            <person name="Lim Z.W."/>
            <person name="Tay B.H."/>
            <person name="Tohari S."/>
            <person name="Kong K.W."/>
            <person name="Ho S."/>
            <person name="Lorente-Galdos B."/>
            <person name="Quilez J."/>
            <person name="Marques-Bonet T."/>
            <person name="Raney B.J."/>
            <person name="Ingham P.W."/>
            <person name="Tay A."/>
            <person name="Hillier L.W."/>
            <person name="Minx P."/>
            <person name="Boehm T."/>
            <person name="Wilson R.K."/>
            <person name="Brenner S."/>
            <person name="Warren W.C."/>
        </authorList>
    </citation>
    <scope>NUCLEOTIDE SEQUENCE [LARGE SCALE GENOMIC DNA]</scope>
</reference>
<evidence type="ECO:0000256" key="2">
    <source>
        <dbReference type="ARBA" id="ARBA00022729"/>
    </source>
</evidence>
<keyword evidence="11" id="KW-1185">Reference proteome</keyword>
<dbReference type="GO" id="GO:0005615">
    <property type="term" value="C:extracellular space"/>
    <property type="evidence" value="ECO:0007669"/>
    <property type="project" value="TreeGrafter"/>
</dbReference>
<organism evidence="10 11">
    <name type="scientific">Callorhinchus milii</name>
    <name type="common">Ghost shark</name>
    <dbReference type="NCBI Taxonomy" id="7868"/>
    <lineage>
        <taxon>Eukaryota</taxon>
        <taxon>Metazoa</taxon>
        <taxon>Chordata</taxon>
        <taxon>Craniata</taxon>
        <taxon>Vertebrata</taxon>
        <taxon>Chondrichthyes</taxon>
        <taxon>Holocephali</taxon>
        <taxon>Chimaeriformes</taxon>
        <taxon>Callorhinchidae</taxon>
        <taxon>Callorhinchus</taxon>
    </lineage>
</organism>
<keyword evidence="5" id="KW-0865">Zymogen</keyword>
<keyword evidence="6" id="KW-1015">Disulfide bond</keyword>
<reference evidence="10" key="4">
    <citation type="submission" date="2025-08" db="UniProtKB">
        <authorList>
            <consortium name="Ensembl"/>
        </authorList>
    </citation>
    <scope>IDENTIFICATION</scope>
</reference>
<dbReference type="FunFam" id="2.40.10.10:FF:000017">
    <property type="entry name" value="Chymotrypsin-like elastase family member 1"/>
    <property type="match status" value="1"/>
</dbReference>
<sequence>VVGGEEATPHRWKWQISPVWDPDGFAHLCGGTIVSPYWVMTAAHCIIGKMYRVALGEHDLYEDEGTENYVDVNYIYLHPYWNPTDLTLGNDIALLHLADPVSEDSNIEIATLPTPGDTLPSGHPCYITGWGLIQAGGNAAIRLQEALLPVVDHATCSRDEWWGSGVNQRMICAGGDGSKAGCHGDSGGPLNCEGTDGSWVVQGIVSFGPGTCNIYQKPTVFTRVSAYLDWINEVRPGLSWSCVSSPLPPSSKSSARLLQAPSCSTSPHPAHPTLSLSVPTLWNPIRHSLPLAPAPPLPPSRHASRPYSSTTLQPLPSPNPPPLLIPTPSSGPNP</sequence>
<feature type="region of interest" description="Disordered" evidence="8">
    <location>
        <begin position="292"/>
        <end position="334"/>
    </location>
</feature>
<proteinExistence type="predicted"/>
<dbReference type="InterPro" id="IPR050850">
    <property type="entry name" value="Peptidase_S1_Elastase_sf"/>
</dbReference>
<dbReference type="InterPro" id="IPR033116">
    <property type="entry name" value="TRYPSIN_SER"/>
</dbReference>
<dbReference type="InterPro" id="IPR001314">
    <property type="entry name" value="Peptidase_S1A"/>
</dbReference>
<feature type="compositionally biased region" description="Pro residues" evidence="8">
    <location>
        <begin position="315"/>
        <end position="334"/>
    </location>
</feature>
<keyword evidence="4 7" id="KW-0720">Serine protease</keyword>
<dbReference type="CDD" id="cd00190">
    <property type="entry name" value="Tryp_SPc"/>
    <property type="match status" value="1"/>
</dbReference>
<feature type="compositionally biased region" description="Low complexity" evidence="8">
    <location>
        <begin position="305"/>
        <end position="314"/>
    </location>
</feature>
<reference evidence="11" key="1">
    <citation type="journal article" date="2006" name="Science">
        <title>Ancient noncoding elements conserved in the human genome.</title>
        <authorList>
            <person name="Venkatesh B."/>
            <person name="Kirkness E.F."/>
            <person name="Loh Y.H."/>
            <person name="Halpern A.L."/>
            <person name="Lee A.P."/>
            <person name="Johnson J."/>
            <person name="Dandona N."/>
            <person name="Viswanathan L.D."/>
            <person name="Tay A."/>
            <person name="Venter J.C."/>
            <person name="Strausberg R.L."/>
            <person name="Brenner S."/>
        </authorList>
    </citation>
    <scope>NUCLEOTIDE SEQUENCE [LARGE SCALE GENOMIC DNA]</scope>
</reference>
<dbReference type="Proteomes" id="UP000314986">
    <property type="component" value="Unassembled WGS sequence"/>
</dbReference>
<evidence type="ECO:0000259" key="9">
    <source>
        <dbReference type="PROSITE" id="PS50240"/>
    </source>
</evidence>
<dbReference type="PANTHER" id="PTHR24257:SF22">
    <property type="entry name" value="CHYMOTRYPSIN-LIKE ELASTASE FAMILY MEMBER 3B"/>
    <property type="match status" value="1"/>
</dbReference>
<reference evidence="11" key="2">
    <citation type="journal article" date="2007" name="PLoS Biol.">
        <title>Survey sequencing and comparative analysis of the elephant shark (Callorhinchus milii) genome.</title>
        <authorList>
            <person name="Venkatesh B."/>
            <person name="Kirkness E.F."/>
            <person name="Loh Y.H."/>
            <person name="Halpern A.L."/>
            <person name="Lee A.P."/>
            <person name="Johnson J."/>
            <person name="Dandona N."/>
            <person name="Viswanathan L.D."/>
            <person name="Tay A."/>
            <person name="Venter J.C."/>
            <person name="Strausberg R.L."/>
            <person name="Brenner S."/>
        </authorList>
    </citation>
    <scope>NUCLEOTIDE SEQUENCE [LARGE SCALE GENOMIC DNA]</scope>
</reference>